<dbReference type="GO" id="GO:0005516">
    <property type="term" value="F:calmodulin binding"/>
    <property type="evidence" value="ECO:0007669"/>
    <property type="project" value="UniProtKB-KW"/>
</dbReference>
<dbReference type="GO" id="GO:0005886">
    <property type="term" value="C:plasma membrane"/>
    <property type="evidence" value="ECO:0007669"/>
    <property type="project" value="UniProtKB-SubCell"/>
</dbReference>
<dbReference type="Pfam" id="PF13637">
    <property type="entry name" value="Ank_4"/>
    <property type="match status" value="1"/>
</dbReference>
<keyword evidence="6" id="KW-0107">Calcium channel</keyword>
<reference evidence="21" key="1">
    <citation type="submission" date="2022-01" db="EMBL/GenBank/DDBJ databases">
        <authorList>
            <person name="Braso-Vives M."/>
        </authorList>
    </citation>
    <scope>NUCLEOTIDE SEQUENCE</scope>
</reference>
<feature type="transmembrane region" description="Helical" evidence="19">
    <location>
        <begin position="520"/>
        <end position="542"/>
    </location>
</feature>
<name>A0A8J9Z607_BRALA</name>
<evidence type="ECO:0000256" key="1">
    <source>
        <dbReference type="ARBA" id="ARBA00004651"/>
    </source>
</evidence>
<comment type="subcellular location">
    <subcellularLocation>
        <location evidence="1">Cell membrane</location>
        <topology evidence="1">Multi-pass membrane protein</topology>
    </subcellularLocation>
</comment>
<keyword evidence="15" id="KW-0407">Ion channel</keyword>
<dbReference type="Proteomes" id="UP000838412">
    <property type="component" value="Chromosome 16"/>
</dbReference>
<feature type="repeat" description="ANK" evidence="17">
    <location>
        <begin position="107"/>
        <end position="139"/>
    </location>
</feature>
<evidence type="ECO:0000256" key="12">
    <source>
        <dbReference type="ARBA" id="ARBA00022989"/>
    </source>
</evidence>
<feature type="transmembrane region" description="Helical" evidence="19">
    <location>
        <begin position="354"/>
        <end position="377"/>
    </location>
</feature>
<keyword evidence="22" id="KW-1185">Reference proteome</keyword>
<dbReference type="InterPro" id="IPR036770">
    <property type="entry name" value="Ankyrin_rpt-contain_sf"/>
</dbReference>
<dbReference type="GO" id="GO:0098703">
    <property type="term" value="P:calcium ion import across plasma membrane"/>
    <property type="evidence" value="ECO:0007669"/>
    <property type="project" value="TreeGrafter"/>
</dbReference>
<feature type="transmembrane region" description="Helical" evidence="19">
    <location>
        <begin position="481"/>
        <end position="499"/>
    </location>
</feature>
<dbReference type="PRINTS" id="PR01765">
    <property type="entry name" value="ECACCHANNEL"/>
</dbReference>
<keyword evidence="4" id="KW-0597">Phosphoprotein</keyword>
<evidence type="ECO:0000256" key="14">
    <source>
        <dbReference type="ARBA" id="ARBA00023136"/>
    </source>
</evidence>
<keyword evidence="14 19" id="KW-0472">Membrane</keyword>
<dbReference type="InterPro" id="IPR002110">
    <property type="entry name" value="Ankyrin_rpt"/>
</dbReference>
<evidence type="ECO:0000259" key="20">
    <source>
        <dbReference type="Pfam" id="PF00520"/>
    </source>
</evidence>
<dbReference type="PROSITE" id="PS50297">
    <property type="entry name" value="ANK_REP_REGION"/>
    <property type="match status" value="2"/>
</dbReference>
<evidence type="ECO:0000256" key="2">
    <source>
        <dbReference type="ARBA" id="ARBA00022448"/>
    </source>
</evidence>
<dbReference type="EMBL" id="OV696701">
    <property type="protein sequence ID" value="CAH1247579.1"/>
    <property type="molecule type" value="Genomic_DNA"/>
</dbReference>
<keyword evidence="10" id="KW-0106">Calcium</keyword>
<evidence type="ECO:0000256" key="9">
    <source>
        <dbReference type="ARBA" id="ARBA00022737"/>
    </source>
</evidence>
<keyword evidence="8" id="KW-0479">Metal-binding</keyword>
<keyword evidence="2" id="KW-0813">Transport</keyword>
<evidence type="ECO:0000313" key="21">
    <source>
        <dbReference type="EMBL" id="CAH1247579.1"/>
    </source>
</evidence>
<keyword evidence="7 19" id="KW-0812">Transmembrane</keyword>
<evidence type="ECO:0000256" key="6">
    <source>
        <dbReference type="ARBA" id="ARBA00022673"/>
    </source>
</evidence>
<evidence type="ECO:0000256" key="4">
    <source>
        <dbReference type="ARBA" id="ARBA00022553"/>
    </source>
</evidence>
<dbReference type="Gene3D" id="1.25.40.20">
    <property type="entry name" value="Ankyrin repeat-containing domain"/>
    <property type="match status" value="1"/>
</dbReference>
<evidence type="ECO:0000256" key="10">
    <source>
        <dbReference type="ARBA" id="ARBA00022837"/>
    </source>
</evidence>
<evidence type="ECO:0000256" key="5">
    <source>
        <dbReference type="ARBA" id="ARBA00022568"/>
    </source>
</evidence>
<dbReference type="Pfam" id="PF12796">
    <property type="entry name" value="Ank_2"/>
    <property type="match status" value="1"/>
</dbReference>
<keyword evidence="12 19" id="KW-1133">Transmembrane helix</keyword>
<dbReference type="GO" id="GO:0046872">
    <property type="term" value="F:metal ion binding"/>
    <property type="evidence" value="ECO:0007669"/>
    <property type="project" value="UniProtKB-KW"/>
</dbReference>
<evidence type="ECO:0000313" key="22">
    <source>
        <dbReference type="Proteomes" id="UP000838412"/>
    </source>
</evidence>
<dbReference type="Pfam" id="PF00520">
    <property type="entry name" value="Ion_trans"/>
    <property type="match status" value="1"/>
</dbReference>
<evidence type="ECO:0000256" key="8">
    <source>
        <dbReference type="ARBA" id="ARBA00022723"/>
    </source>
</evidence>
<keyword evidence="13" id="KW-0406">Ion transport</keyword>
<gene>
    <name evidence="21" type="primary">TRPV6</name>
    <name evidence="21" type="ORF">BLAG_LOCUS9203</name>
</gene>
<evidence type="ECO:0000256" key="19">
    <source>
        <dbReference type="SAM" id="Phobius"/>
    </source>
</evidence>
<dbReference type="InterPro" id="IPR005821">
    <property type="entry name" value="Ion_trans_dom"/>
</dbReference>
<dbReference type="GO" id="GO:0005262">
    <property type="term" value="F:calcium channel activity"/>
    <property type="evidence" value="ECO:0007669"/>
    <property type="project" value="UniProtKB-KW"/>
</dbReference>
<feature type="domain" description="Ion transport" evidence="20">
    <location>
        <begin position="455"/>
        <end position="618"/>
    </location>
</feature>
<comment type="catalytic activity">
    <reaction evidence="16">
        <text>Ca(2+)(in) = Ca(2+)(out)</text>
        <dbReference type="Rhea" id="RHEA:29671"/>
        <dbReference type="ChEBI" id="CHEBI:29108"/>
    </reaction>
</comment>
<organism evidence="21 22">
    <name type="scientific">Branchiostoma lanceolatum</name>
    <name type="common">Common lancelet</name>
    <name type="synonym">Amphioxus lanceolatum</name>
    <dbReference type="NCBI Taxonomy" id="7740"/>
    <lineage>
        <taxon>Eukaryota</taxon>
        <taxon>Metazoa</taxon>
        <taxon>Chordata</taxon>
        <taxon>Cephalochordata</taxon>
        <taxon>Leptocardii</taxon>
        <taxon>Amphioxiformes</taxon>
        <taxon>Branchiostomatidae</taxon>
        <taxon>Branchiostoma</taxon>
    </lineage>
</organism>
<dbReference type="AlphaFoldDB" id="A0A8J9Z607"/>
<evidence type="ECO:0000256" key="7">
    <source>
        <dbReference type="ARBA" id="ARBA00022692"/>
    </source>
</evidence>
<feature type="transmembrane region" description="Helical" evidence="19">
    <location>
        <begin position="582"/>
        <end position="604"/>
    </location>
</feature>
<keyword evidence="11" id="KW-0112">Calmodulin-binding</keyword>
<evidence type="ECO:0000256" key="15">
    <source>
        <dbReference type="ARBA" id="ARBA00023303"/>
    </source>
</evidence>
<dbReference type="PROSITE" id="PS50088">
    <property type="entry name" value="ANK_REPEAT"/>
    <property type="match status" value="2"/>
</dbReference>
<dbReference type="PANTHER" id="PTHR10582:SF31">
    <property type="entry name" value="TRANSIENT RECEPTOR POTENTIAL CATION CHANNEL SUBFAMILY V MEMBER 6-LIKE"/>
    <property type="match status" value="1"/>
</dbReference>
<dbReference type="PANTHER" id="PTHR10582">
    <property type="entry name" value="TRANSIENT RECEPTOR POTENTIAL ION CHANNEL PROTEIN"/>
    <property type="match status" value="1"/>
</dbReference>
<keyword evidence="9" id="KW-0677">Repeat</keyword>
<dbReference type="OrthoDB" id="533508at2759"/>
<evidence type="ECO:0000256" key="18">
    <source>
        <dbReference type="SAM" id="MobiDB-lite"/>
    </source>
</evidence>
<feature type="transmembrane region" description="Helical" evidence="19">
    <location>
        <begin position="457"/>
        <end position="475"/>
    </location>
</feature>
<dbReference type="InterPro" id="IPR024862">
    <property type="entry name" value="TRPV"/>
</dbReference>
<feature type="region of interest" description="Disordered" evidence="18">
    <location>
        <begin position="1"/>
        <end position="65"/>
    </location>
</feature>
<keyword evidence="5" id="KW-0109">Calcium transport</keyword>
<evidence type="ECO:0000256" key="13">
    <source>
        <dbReference type="ARBA" id="ARBA00023065"/>
    </source>
</evidence>
<keyword evidence="3" id="KW-1003">Cell membrane</keyword>
<evidence type="ECO:0000256" key="16">
    <source>
        <dbReference type="ARBA" id="ARBA00036634"/>
    </source>
</evidence>
<dbReference type="InterPro" id="IPR008344">
    <property type="entry name" value="TRPV5/TRPV6"/>
</dbReference>
<evidence type="ECO:0000256" key="3">
    <source>
        <dbReference type="ARBA" id="ARBA00022475"/>
    </source>
</evidence>
<keyword evidence="17" id="KW-0040">ANK repeat</keyword>
<evidence type="ECO:0000256" key="17">
    <source>
        <dbReference type="PROSITE-ProRule" id="PRU00023"/>
    </source>
</evidence>
<accession>A0A8J9Z607</accession>
<dbReference type="Gene3D" id="1.10.287.70">
    <property type="match status" value="1"/>
</dbReference>
<proteinExistence type="predicted"/>
<dbReference type="SUPFAM" id="SSF48403">
    <property type="entry name" value="Ankyrin repeat"/>
    <property type="match status" value="1"/>
</dbReference>
<evidence type="ECO:0000256" key="11">
    <source>
        <dbReference type="ARBA" id="ARBA00022860"/>
    </source>
</evidence>
<feature type="repeat" description="ANK" evidence="17">
    <location>
        <begin position="157"/>
        <end position="189"/>
    </location>
</feature>
<dbReference type="SMART" id="SM00248">
    <property type="entry name" value="ANK"/>
    <property type="match status" value="5"/>
</dbReference>
<sequence>MEGETTDAVIEVGDGQTNNAFEADDTNKREGSGVLKRNGSRVNSQKAPSDEVEMQPQSGVQKDDTDHAGYHQALHMALLRDNEKLALEILDQHVDCANMVCCDTNHDGESPLHLAIFNGNFRLVRELVGRGADPNARCTGTNFSQAHGREGDVLFYYGEYALSLAARLGMEHIVRYLVENGADLDNQDSKGNTVLHVLATMAHPDAACSMARLVLKLVEEQLETLKAQYDNQQLSQEELIQIRKNLDLEKITNNAGFTPVKLAADSGNLEMFQVLLDPSRKHHVLWKYGPVSECLYDLTDIDSLQHRACSNLLEIVVYSNVRQLYTNIKAARMVQATPIKQLLNKKWTSFVRGWFLAFALAYLVHIIVFTICCWYRPLRTVVKVVSDGTDNVTVTVVEKVPVFESYDTPWHQARLGGEMFTLLVVLVILWCEISDMIHVRPEACGILNGVGNGPFRFLSLLYSCAVLILLVFRLTDHPREDVVMSLALVFGWMLLLYFSRGSEALGPFTVIIQQILAGDIVRFFAVYLICLLGYTAAFYITFEQAEEYLEQFRDFEHTMLTLFKLTLGVEDVTVLDKAPNPAMAVALFVSFLIFSFLLMTNLLIGMMGETLSRVSEEKRDLWKLQRACLILLFERRLPSCLRRPAGEYVDVPGFDPNTRYLRVKILGELEARSEVKFKRAPARQRPSFARSAAGSTKSAKMRAMVDYWRKQTTSL</sequence>
<protein>
    <submittedName>
        <fullName evidence="21">TRPV6 protein</fullName>
    </submittedName>
</protein>